<evidence type="ECO:0000256" key="1">
    <source>
        <dbReference type="SAM" id="MobiDB-lite"/>
    </source>
</evidence>
<protein>
    <submittedName>
        <fullName evidence="3">Restriction endonuclease</fullName>
    </submittedName>
</protein>
<dbReference type="Pfam" id="PF04471">
    <property type="entry name" value="Mrr_cat"/>
    <property type="match status" value="1"/>
</dbReference>
<dbReference type="RefSeq" id="WP_257719437.1">
    <property type="nucleotide sequence ID" value="NZ_JANJOU010000042.1"/>
</dbReference>
<feature type="domain" description="Restriction endonuclease type IV Mrr" evidence="2">
    <location>
        <begin position="34"/>
        <end position="138"/>
    </location>
</feature>
<name>A0ABT1XCD0_9PROT</name>
<keyword evidence="3" id="KW-0255">Endonuclease</keyword>
<proteinExistence type="predicted"/>
<evidence type="ECO:0000259" key="2">
    <source>
        <dbReference type="Pfam" id="PF04471"/>
    </source>
</evidence>
<reference evidence="3 4" key="1">
    <citation type="submission" date="2022-06" db="EMBL/GenBank/DDBJ databases">
        <title>Roseomonas CN29.</title>
        <authorList>
            <person name="Cheng Y."/>
            <person name="He X."/>
        </authorList>
    </citation>
    <scope>NUCLEOTIDE SEQUENCE [LARGE SCALE GENOMIC DNA]</scope>
    <source>
        <strain evidence="3 4">CN29</strain>
    </source>
</reference>
<keyword evidence="4" id="KW-1185">Reference proteome</keyword>
<comment type="caution">
    <text evidence="3">The sequence shown here is derived from an EMBL/GenBank/DDBJ whole genome shotgun (WGS) entry which is preliminary data.</text>
</comment>
<evidence type="ECO:0000313" key="4">
    <source>
        <dbReference type="Proteomes" id="UP001524642"/>
    </source>
</evidence>
<gene>
    <name evidence="3" type="ORF">NRP21_27440</name>
</gene>
<accession>A0ABT1XCD0</accession>
<sequence>MGTGLLLAAVALLALAVLFLLRGDGAEPELPAGLTPREFERHCANLLAARGWSVVLGRGSADQGVDVLARKGGRSVVLQCKLHARPIGNRAVQEALAGRGFAGADCAAVVSNAPYTPAAHALAARVGVLLLHVSDLARADALFRRSAAPVQPEAAPPRGPRPRKARPVKKGAKGKVRRLRGGLVPAGLLAGFILLFPEVPPGPADPPRQNRAASRTAFPLPLPPPAPPHLSRRPAG</sequence>
<dbReference type="PANTHER" id="PTHR30015:SF6">
    <property type="entry name" value="SLL1429 PROTEIN"/>
    <property type="match status" value="1"/>
</dbReference>
<dbReference type="GO" id="GO:0004519">
    <property type="term" value="F:endonuclease activity"/>
    <property type="evidence" value="ECO:0007669"/>
    <property type="project" value="UniProtKB-KW"/>
</dbReference>
<dbReference type="PANTHER" id="PTHR30015">
    <property type="entry name" value="MRR RESTRICTION SYSTEM PROTEIN"/>
    <property type="match status" value="1"/>
</dbReference>
<dbReference type="EMBL" id="JANJOU010000042">
    <property type="protein sequence ID" value="MCR0985791.1"/>
    <property type="molecule type" value="Genomic_DNA"/>
</dbReference>
<feature type="compositionally biased region" description="Basic residues" evidence="1">
    <location>
        <begin position="160"/>
        <end position="175"/>
    </location>
</feature>
<dbReference type="Proteomes" id="UP001524642">
    <property type="component" value="Unassembled WGS sequence"/>
</dbReference>
<evidence type="ECO:0000313" key="3">
    <source>
        <dbReference type="EMBL" id="MCR0985791.1"/>
    </source>
</evidence>
<keyword evidence="3" id="KW-0378">Hydrolase</keyword>
<dbReference type="InterPro" id="IPR052906">
    <property type="entry name" value="Type_IV_Methyl-Rstrct_Enzyme"/>
</dbReference>
<dbReference type="InterPro" id="IPR011335">
    <property type="entry name" value="Restrct_endonuc-II-like"/>
</dbReference>
<feature type="region of interest" description="Disordered" evidence="1">
    <location>
        <begin position="147"/>
        <end position="175"/>
    </location>
</feature>
<dbReference type="Gene3D" id="3.40.1350.10">
    <property type="match status" value="1"/>
</dbReference>
<dbReference type="SUPFAM" id="SSF52980">
    <property type="entry name" value="Restriction endonuclease-like"/>
    <property type="match status" value="1"/>
</dbReference>
<dbReference type="InterPro" id="IPR007560">
    <property type="entry name" value="Restrct_endonuc_IV_Mrr"/>
</dbReference>
<feature type="region of interest" description="Disordered" evidence="1">
    <location>
        <begin position="200"/>
        <end position="236"/>
    </location>
</feature>
<organism evidence="3 4">
    <name type="scientific">Roseomonas populi</name>
    <dbReference type="NCBI Taxonomy" id="3121582"/>
    <lineage>
        <taxon>Bacteria</taxon>
        <taxon>Pseudomonadati</taxon>
        <taxon>Pseudomonadota</taxon>
        <taxon>Alphaproteobacteria</taxon>
        <taxon>Acetobacterales</taxon>
        <taxon>Roseomonadaceae</taxon>
        <taxon>Roseomonas</taxon>
    </lineage>
</organism>
<keyword evidence="3" id="KW-0540">Nuclease</keyword>
<dbReference type="InterPro" id="IPR011856">
    <property type="entry name" value="tRNA_endonuc-like_dom_sf"/>
</dbReference>